<dbReference type="InterPro" id="IPR050490">
    <property type="entry name" value="Bact_solute-bd_prot1"/>
</dbReference>
<reference evidence="2" key="1">
    <citation type="submission" date="2018-11" db="EMBL/GenBank/DDBJ databases">
        <title>Complete genome sequence of Paenibacillus sp. ML311-T8.</title>
        <authorList>
            <person name="Nam Y.-D."/>
            <person name="Kang J."/>
            <person name="Chung W.-H."/>
            <person name="Park Y.S."/>
        </authorList>
    </citation>
    <scope>NUCLEOTIDE SEQUENCE [LARGE SCALE GENOMIC DNA]</scope>
    <source>
        <strain evidence="2">ML311-T8</strain>
    </source>
</reference>
<dbReference type="CDD" id="cd13585">
    <property type="entry name" value="PBP2_TMBP_like"/>
    <property type="match status" value="1"/>
</dbReference>
<dbReference type="Proteomes" id="UP000426246">
    <property type="component" value="Chromosome"/>
</dbReference>
<dbReference type="SUPFAM" id="SSF53850">
    <property type="entry name" value="Periplasmic binding protein-like II"/>
    <property type="match status" value="1"/>
</dbReference>
<dbReference type="Gene3D" id="3.40.190.10">
    <property type="entry name" value="Periplasmic binding protein-like II"/>
    <property type="match status" value="1"/>
</dbReference>
<sequence length="438" mass="49700">MKKLYFLIAMIMVLTIFNGCKKSPEIEVAIAANTPEEKSNNDSIIKLNMLALDFPQQSRRIDIYEKAKVKYEADHPNVKINIERIQYDKYRERLKQDFEAGTSPDLINIANPDLAQLYRNQQLISLNQFERLDNFKFEERLYKAMLNHTTSDGEIYAVPTFGDPYVIFYNKNWFDKAKLAYPQEGWTWEQFIVIARKLMVANAEGDSNKFGAAINIHPDPVEVLTIGMGGSYLSSDGLQSKGYLDSDISSKAFKWLVDLVNVQKVAPYTEDPLRYFTNGQVGMTMQFYYGLTEIQGSLGDRFGVVGLPKFEAGKKVNTGFSYGIGISAQSKNVPAAWDFLKQIAVETNEFTKELGSNEFIAIREVIDGSGILEDPVLSVFSNEMEFSEKSSFYMNGRWESFVPELTSAFRDAFKSKGDIKQMLTSESKNADLKLKSEN</sequence>
<evidence type="ECO:0000313" key="2">
    <source>
        <dbReference type="Proteomes" id="UP000426246"/>
    </source>
</evidence>
<accession>A0A6B8RMJ6</accession>
<organism evidence="1 2">
    <name type="scientific">Paenibacillus psychroresistens</name>
    <dbReference type="NCBI Taxonomy" id="1778678"/>
    <lineage>
        <taxon>Bacteria</taxon>
        <taxon>Bacillati</taxon>
        <taxon>Bacillota</taxon>
        <taxon>Bacilli</taxon>
        <taxon>Bacillales</taxon>
        <taxon>Paenibacillaceae</taxon>
        <taxon>Paenibacillus</taxon>
    </lineage>
</organism>
<dbReference type="Pfam" id="PF01547">
    <property type="entry name" value="SBP_bac_1"/>
    <property type="match status" value="1"/>
</dbReference>
<evidence type="ECO:0000313" key="1">
    <source>
        <dbReference type="EMBL" id="QGQ96578.1"/>
    </source>
</evidence>
<dbReference type="OrthoDB" id="9782846at2"/>
<dbReference type="InterPro" id="IPR006059">
    <property type="entry name" value="SBP"/>
</dbReference>
<keyword evidence="2" id="KW-1185">Reference proteome</keyword>
<dbReference type="KEGG" id="ppsc:EHS13_17680"/>
<dbReference type="EMBL" id="CP034235">
    <property type="protein sequence ID" value="QGQ96578.1"/>
    <property type="molecule type" value="Genomic_DNA"/>
</dbReference>
<name>A0A6B8RMJ6_9BACL</name>
<proteinExistence type="predicted"/>
<dbReference type="PANTHER" id="PTHR43649:SF12">
    <property type="entry name" value="DIACETYLCHITOBIOSE BINDING PROTEIN DASA"/>
    <property type="match status" value="1"/>
</dbReference>
<dbReference type="RefSeq" id="WP_155701650.1">
    <property type="nucleotide sequence ID" value="NZ_CP034235.1"/>
</dbReference>
<protein>
    <submittedName>
        <fullName evidence="1">Sugar ABC transporter substrate-binding protein</fullName>
    </submittedName>
</protein>
<gene>
    <name evidence="1" type="ORF">EHS13_17680</name>
</gene>
<dbReference type="AlphaFoldDB" id="A0A6B8RMJ6"/>
<dbReference type="PANTHER" id="PTHR43649">
    <property type="entry name" value="ARABINOSE-BINDING PROTEIN-RELATED"/>
    <property type="match status" value="1"/>
</dbReference>